<dbReference type="EMBL" id="CM002926">
    <property type="protein sequence ID" value="KGN50142.1"/>
    <property type="molecule type" value="Genomic_DNA"/>
</dbReference>
<comment type="subcellular location">
    <subcellularLocation>
        <location evidence="1">Endoplasmic reticulum membrane</location>
        <topology evidence="1">Multi-pass membrane protein</topology>
    </subcellularLocation>
</comment>
<sequence>MYFLDFCNFLTKVFCKLDYCISEYAKLPLILPYLYPGIKDFVKGVNFASGGAGVLDTTFPGYVVTLRRQVNYFKEMERSLRKKLGTSKTKKLLSKAVYLIAIGSGDYDAFDPKSNSLYQSYTTQQYVDLVIGNMTSFIEEIYKTGGRKFSVLNIGPIDHLPAVQEAIISHYRTPAWMEQFKQFIGLHNEKLPKALQNLAQKFKGLLYSHTDFHTAISNIIHHPTKYGMKEVKSGCCGSGAFRGKSSCGGMRGIKEYELCENPEEHVFFDANHGTDRIYKFVAEMMWTGTSNITTPINLNSLFYIACSDMFMHVMEEERAPKRKLAELCASTFSSDRLQSTARHRPPRKEQIEDKMKKKKGNFWIWMMLSVIFRLLMIYFPNLNLSSRPEVATSLTSIHRLAEGYWLKQSSMSPYTGSMYHGSPLLLSLLGPLTVKRIEGQPDHLLCSFAFVVADVLSALLIRGTGQNLQRAYYRSLKLLKVNLSKSSEIFPAGDIASLVYVWNPFTIVACVGLSTSPIENLAIVLTLYGASKGQVPLAAFGFVMATHLSLYPVILIIPVVLLLGNGLDAPPRKFFFERSCSRVVEQPSNDSCGQQEEVINQPKVPNGFSLRPVMYFLLWVSVFSAYMLLLCGVSLKQFGGLWEMFRSTYGFILTVQDLSPNIGVLWYLFAEVFEFFRDFYLIVFHINILFMILPLSIRLCHRPLFLAFVLLSISAMLKSYPSVGDSALYLSFMGLFVDVLVDLEFSFFLFCGYIGISLLSPVMHNLWIWRGTGNANFYFANAMAYACFQIVLVVESVSTMLNHDRKLRKLSAVKLS</sequence>
<feature type="transmembrane region" description="Helical" evidence="10">
    <location>
        <begin position="704"/>
        <end position="720"/>
    </location>
</feature>
<dbReference type="eggNOG" id="KOG2552">
    <property type="taxonomic scope" value="Eukaryota"/>
</dbReference>
<comment type="similarity">
    <text evidence="3">Belongs to the 'GDSL' lipolytic enzyme family.</text>
</comment>
<evidence type="ECO:0008006" key="13">
    <source>
        <dbReference type="Google" id="ProtNLM"/>
    </source>
</evidence>
<dbReference type="Pfam" id="PF00657">
    <property type="entry name" value="Lipase_GDSL"/>
    <property type="match status" value="1"/>
</dbReference>
<protein>
    <recommendedName>
        <fullName evidence="13">GPI transamidase subunit PIG-U</fullName>
    </recommendedName>
</protein>
<feature type="transmembrane region" description="Helical" evidence="10">
    <location>
        <begin position="505"/>
        <end position="530"/>
    </location>
</feature>
<keyword evidence="8 10" id="KW-1133">Transmembrane helix</keyword>
<dbReference type="Gene3D" id="3.40.50.1110">
    <property type="entry name" value="SGNH hydrolase"/>
    <property type="match status" value="1"/>
</dbReference>
<evidence type="ECO:0000256" key="10">
    <source>
        <dbReference type="SAM" id="Phobius"/>
    </source>
</evidence>
<organism evidence="11 12">
    <name type="scientific">Cucumis sativus</name>
    <name type="common">Cucumber</name>
    <dbReference type="NCBI Taxonomy" id="3659"/>
    <lineage>
        <taxon>Eukaryota</taxon>
        <taxon>Viridiplantae</taxon>
        <taxon>Streptophyta</taxon>
        <taxon>Embryophyta</taxon>
        <taxon>Tracheophyta</taxon>
        <taxon>Spermatophyta</taxon>
        <taxon>Magnoliopsida</taxon>
        <taxon>eudicotyledons</taxon>
        <taxon>Gunneridae</taxon>
        <taxon>Pentapetalae</taxon>
        <taxon>rosids</taxon>
        <taxon>fabids</taxon>
        <taxon>Cucurbitales</taxon>
        <taxon>Cucurbitaceae</taxon>
        <taxon>Benincaseae</taxon>
        <taxon>Cucumis</taxon>
    </lineage>
</organism>
<evidence type="ECO:0000256" key="9">
    <source>
        <dbReference type="ARBA" id="ARBA00023136"/>
    </source>
</evidence>
<comment type="pathway">
    <text evidence="2">Glycolipid biosynthesis; glycosylphosphatidylinositol-anchor biosynthesis.</text>
</comment>
<dbReference type="AlphaFoldDB" id="A0A0A0KP02"/>
<dbReference type="Proteomes" id="UP000029981">
    <property type="component" value="Chromosome 5"/>
</dbReference>
<evidence type="ECO:0000256" key="4">
    <source>
        <dbReference type="ARBA" id="ARBA00010026"/>
    </source>
</evidence>
<keyword evidence="7" id="KW-0256">Endoplasmic reticulum</keyword>
<dbReference type="GO" id="GO:0016255">
    <property type="term" value="P:attachment of GPI anchor to protein"/>
    <property type="evidence" value="ECO:0000318"/>
    <property type="project" value="GO_Central"/>
</dbReference>
<reference evidence="11 12" key="3">
    <citation type="journal article" date="2010" name="BMC Genomics">
        <title>Transcriptome sequencing and comparative analysis of cucumber flowers with different sex types.</title>
        <authorList>
            <person name="Guo S."/>
            <person name="Zheng Y."/>
            <person name="Joung J.G."/>
            <person name="Liu S."/>
            <person name="Zhang Z."/>
            <person name="Crasta O.R."/>
            <person name="Sobral B.W."/>
            <person name="Xu Y."/>
            <person name="Huang S."/>
            <person name="Fei Z."/>
        </authorList>
    </citation>
    <scope>NUCLEOTIDE SEQUENCE [LARGE SCALE GENOMIC DNA]</scope>
    <source>
        <strain evidence="12">cv. 9930</strain>
    </source>
</reference>
<dbReference type="Gramene" id="KGN50142">
    <property type="protein sequence ID" value="KGN50142"/>
    <property type="gene ID" value="Csa_5G155530"/>
</dbReference>
<dbReference type="GO" id="GO:0042765">
    <property type="term" value="C:GPI-anchor transamidase complex"/>
    <property type="evidence" value="ECO:0000318"/>
    <property type="project" value="GO_Central"/>
</dbReference>
<dbReference type="InterPro" id="IPR001087">
    <property type="entry name" value="GDSL"/>
</dbReference>
<feature type="transmembrane region" description="Helical" evidence="10">
    <location>
        <begin position="782"/>
        <end position="801"/>
    </location>
</feature>
<dbReference type="GO" id="GO:0016788">
    <property type="term" value="F:hydrolase activity, acting on ester bonds"/>
    <property type="evidence" value="ECO:0007669"/>
    <property type="project" value="InterPro"/>
</dbReference>
<evidence type="ECO:0000313" key="11">
    <source>
        <dbReference type="EMBL" id="KGN50142.1"/>
    </source>
</evidence>
<evidence type="ECO:0000256" key="5">
    <source>
        <dbReference type="ARBA" id="ARBA00022502"/>
    </source>
</evidence>
<keyword evidence="12" id="KW-1185">Reference proteome</keyword>
<accession>A0A0A0KP02</accession>
<evidence type="ECO:0000256" key="3">
    <source>
        <dbReference type="ARBA" id="ARBA00008668"/>
    </source>
</evidence>
<comment type="similarity">
    <text evidence="4">Belongs to the PIGU family.</text>
</comment>
<dbReference type="GO" id="GO:0006506">
    <property type="term" value="P:GPI anchor biosynthetic process"/>
    <property type="evidence" value="ECO:0007669"/>
    <property type="project" value="UniProtKB-UniPathway"/>
</dbReference>
<evidence type="ECO:0000256" key="1">
    <source>
        <dbReference type="ARBA" id="ARBA00004477"/>
    </source>
</evidence>
<dbReference type="PANTHER" id="PTHR13121:SF0">
    <property type="entry name" value="PHOSPHATIDYLINOSITOL GLYCAN ANCHOR BIOSYNTHESIS CLASS U PROTEIN"/>
    <property type="match status" value="1"/>
</dbReference>
<keyword evidence="5" id="KW-0337">GPI-anchor biosynthesis</keyword>
<feature type="transmembrane region" description="Helical" evidence="10">
    <location>
        <begin position="362"/>
        <end position="379"/>
    </location>
</feature>
<feature type="transmembrane region" description="Helical" evidence="10">
    <location>
        <begin position="679"/>
        <end position="697"/>
    </location>
</feature>
<evidence type="ECO:0000313" key="12">
    <source>
        <dbReference type="Proteomes" id="UP000029981"/>
    </source>
</evidence>
<dbReference type="STRING" id="3659.A0A0A0KP02"/>
<evidence type="ECO:0000256" key="6">
    <source>
        <dbReference type="ARBA" id="ARBA00022692"/>
    </source>
</evidence>
<proteinExistence type="inferred from homology"/>
<dbReference type="Pfam" id="PF06728">
    <property type="entry name" value="PIG-U"/>
    <property type="match status" value="1"/>
</dbReference>
<feature type="transmembrane region" description="Helical" evidence="10">
    <location>
        <begin position="537"/>
        <end position="563"/>
    </location>
</feature>
<feature type="transmembrane region" description="Helical" evidence="10">
    <location>
        <begin position="647"/>
        <end position="667"/>
    </location>
</feature>
<name>A0A0A0KP02_CUCSA</name>
<reference evidence="11 12" key="4">
    <citation type="journal article" date="2011" name="BMC Genomics">
        <title>RNA-Seq improves annotation of protein-coding genes in the cucumber genome.</title>
        <authorList>
            <person name="Li Z."/>
            <person name="Zhang Z."/>
            <person name="Yan P."/>
            <person name="Huang S."/>
            <person name="Fei Z."/>
            <person name="Lin K."/>
        </authorList>
    </citation>
    <scope>NUCLEOTIDE SEQUENCE [LARGE SCALE GENOMIC DNA]</scope>
    <source>
        <strain evidence="12">cv. 9930</strain>
    </source>
</reference>
<reference evidence="11 12" key="2">
    <citation type="journal article" date="2009" name="PLoS ONE">
        <title>An integrated genetic and cytogenetic map of the cucumber genome.</title>
        <authorList>
            <person name="Ren Y."/>
            <person name="Zhang Z."/>
            <person name="Liu J."/>
            <person name="Staub J.E."/>
            <person name="Han Y."/>
            <person name="Cheng Z."/>
            <person name="Li X."/>
            <person name="Lu J."/>
            <person name="Miao H."/>
            <person name="Kang H."/>
            <person name="Xie B."/>
            <person name="Gu X."/>
            <person name="Wang X."/>
            <person name="Du Y."/>
            <person name="Jin W."/>
            <person name="Huang S."/>
        </authorList>
    </citation>
    <scope>NUCLEOTIDE SEQUENCE [LARGE SCALE GENOMIC DNA]</scope>
    <source>
        <strain evidence="12">cv. 9930</strain>
    </source>
</reference>
<dbReference type="PANTHER" id="PTHR13121">
    <property type="entry name" value="GPI TRANSAMIDASE COMPONENT PIG-U"/>
    <property type="match status" value="1"/>
</dbReference>
<feature type="transmembrane region" description="Helical" evidence="10">
    <location>
        <begin position="444"/>
        <end position="461"/>
    </location>
</feature>
<keyword evidence="6 10" id="KW-0812">Transmembrane</keyword>
<gene>
    <name evidence="11" type="ORF">Csa_5G155530</name>
</gene>
<feature type="transmembrane region" description="Helical" evidence="10">
    <location>
        <begin position="613"/>
        <end position="635"/>
    </location>
</feature>
<evidence type="ECO:0000256" key="8">
    <source>
        <dbReference type="ARBA" id="ARBA00022989"/>
    </source>
</evidence>
<dbReference type="InterPro" id="IPR009600">
    <property type="entry name" value="PIG-U"/>
</dbReference>
<dbReference type="InterPro" id="IPR036514">
    <property type="entry name" value="SGNH_hydro_sf"/>
</dbReference>
<evidence type="ECO:0000256" key="2">
    <source>
        <dbReference type="ARBA" id="ARBA00004687"/>
    </source>
</evidence>
<feature type="transmembrane region" description="Helical" evidence="10">
    <location>
        <begin position="750"/>
        <end position="770"/>
    </location>
</feature>
<keyword evidence="9 10" id="KW-0472">Membrane</keyword>
<reference evidence="11 12" key="1">
    <citation type="journal article" date="2009" name="Nat. Genet.">
        <title>The genome of the cucumber, Cucumis sativus L.</title>
        <authorList>
            <person name="Huang S."/>
            <person name="Li R."/>
            <person name="Zhang Z."/>
            <person name="Li L."/>
            <person name="Gu X."/>
            <person name="Fan W."/>
            <person name="Lucas W.J."/>
            <person name="Wang X."/>
            <person name="Xie B."/>
            <person name="Ni P."/>
            <person name="Ren Y."/>
            <person name="Zhu H."/>
            <person name="Li J."/>
            <person name="Lin K."/>
            <person name="Jin W."/>
            <person name="Fei Z."/>
            <person name="Li G."/>
            <person name="Staub J."/>
            <person name="Kilian A."/>
            <person name="van der Vossen E.A."/>
            <person name="Wu Y."/>
            <person name="Guo J."/>
            <person name="He J."/>
            <person name="Jia Z."/>
            <person name="Ren Y."/>
            <person name="Tian G."/>
            <person name="Lu Y."/>
            <person name="Ruan J."/>
            <person name="Qian W."/>
            <person name="Wang M."/>
            <person name="Huang Q."/>
            <person name="Li B."/>
            <person name="Xuan Z."/>
            <person name="Cao J."/>
            <person name="Asan"/>
            <person name="Wu Z."/>
            <person name="Zhang J."/>
            <person name="Cai Q."/>
            <person name="Bai Y."/>
            <person name="Zhao B."/>
            <person name="Han Y."/>
            <person name="Li Y."/>
            <person name="Li X."/>
            <person name="Wang S."/>
            <person name="Shi Q."/>
            <person name="Liu S."/>
            <person name="Cho W.K."/>
            <person name="Kim J.Y."/>
            <person name="Xu Y."/>
            <person name="Heller-Uszynska K."/>
            <person name="Miao H."/>
            <person name="Cheng Z."/>
            <person name="Zhang S."/>
            <person name="Wu J."/>
            <person name="Yang Y."/>
            <person name="Kang H."/>
            <person name="Li M."/>
            <person name="Liang H."/>
            <person name="Ren X."/>
            <person name="Shi Z."/>
            <person name="Wen M."/>
            <person name="Jian M."/>
            <person name="Yang H."/>
            <person name="Zhang G."/>
            <person name="Yang Z."/>
            <person name="Chen R."/>
            <person name="Liu S."/>
            <person name="Li J."/>
            <person name="Ma L."/>
            <person name="Liu H."/>
            <person name="Zhou Y."/>
            <person name="Zhao J."/>
            <person name="Fang X."/>
            <person name="Li G."/>
            <person name="Fang L."/>
            <person name="Li Y."/>
            <person name="Liu D."/>
            <person name="Zheng H."/>
            <person name="Zhang Y."/>
            <person name="Qin N."/>
            <person name="Li Z."/>
            <person name="Yang G."/>
            <person name="Yang S."/>
            <person name="Bolund L."/>
            <person name="Kristiansen K."/>
            <person name="Zheng H."/>
            <person name="Li S."/>
            <person name="Zhang X."/>
            <person name="Yang H."/>
            <person name="Wang J."/>
            <person name="Sun R."/>
            <person name="Zhang B."/>
            <person name="Jiang S."/>
            <person name="Wang J."/>
            <person name="Du Y."/>
            <person name="Li S."/>
        </authorList>
    </citation>
    <scope>NUCLEOTIDE SEQUENCE [LARGE SCALE GENOMIC DNA]</scope>
    <source>
        <strain evidence="12">cv. 9930</strain>
    </source>
</reference>
<dbReference type="UniPathway" id="UPA00196"/>
<evidence type="ECO:0000256" key="7">
    <source>
        <dbReference type="ARBA" id="ARBA00022824"/>
    </source>
</evidence>